<dbReference type="Pfam" id="PF00486">
    <property type="entry name" value="Trans_reg_C"/>
    <property type="match status" value="1"/>
</dbReference>
<dbReference type="OrthoDB" id="341603at2"/>
<dbReference type="eggNOG" id="COG0745">
    <property type="taxonomic scope" value="Bacteria"/>
</dbReference>
<dbReference type="InterPro" id="IPR011006">
    <property type="entry name" value="CheY-like_superfamily"/>
</dbReference>
<keyword evidence="1 3" id="KW-0238">DNA-binding</keyword>
<dbReference type="PROSITE" id="PS50110">
    <property type="entry name" value="RESPONSE_REGULATORY"/>
    <property type="match status" value="1"/>
</dbReference>
<evidence type="ECO:0000259" key="4">
    <source>
        <dbReference type="PROSITE" id="PS50110"/>
    </source>
</evidence>
<dbReference type="GO" id="GO:0006355">
    <property type="term" value="P:regulation of DNA-templated transcription"/>
    <property type="evidence" value="ECO:0007669"/>
    <property type="project" value="InterPro"/>
</dbReference>
<dbReference type="CDD" id="cd17574">
    <property type="entry name" value="REC_OmpR"/>
    <property type="match status" value="1"/>
</dbReference>
<proteinExistence type="predicted"/>
<organism evidence="6 7">
    <name type="scientific">Sediminispirochaeta smaragdinae (strain DSM 11293 / JCM 15392 / SEBR 4228)</name>
    <name type="common">Spirochaeta smaragdinae</name>
    <dbReference type="NCBI Taxonomy" id="573413"/>
    <lineage>
        <taxon>Bacteria</taxon>
        <taxon>Pseudomonadati</taxon>
        <taxon>Spirochaetota</taxon>
        <taxon>Spirochaetia</taxon>
        <taxon>Spirochaetales</taxon>
        <taxon>Spirochaetaceae</taxon>
        <taxon>Sediminispirochaeta</taxon>
    </lineage>
</organism>
<dbReference type="RefSeq" id="WP_013256354.1">
    <property type="nucleotide sequence ID" value="NC_014364.1"/>
</dbReference>
<feature type="domain" description="Response regulatory" evidence="4">
    <location>
        <begin position="1"/>
        <end position="112"/>
    </location>
</feature>
<dbReference type="KEGG" id="ssm:Spirs_3809"/>
<dbReference type="SMART" id="SM00448">
    <property type="entry name" value="REC"/>
    <property type="match status" value="1"/>
</dbReference>
<dbReference type="GO" id="GO:0000976">
    <property type="term" value="F:transcription cis-regulatory region binding"/>
    <property type="evidence" value="ECO:0007669"/>
    <property type="project" value="TreeGrafter"/>
</dbReference>
<dbReference type="InterPro" id="IPR001789">
    <property type="entry name" value="Sig_transdc_resp-reg_receiver"/>
</dbReference>
<dbReference type="Gene3D" id="3.40.50.2300">
    <property type="match status" value="1"/>
</dbReference>
<dbReference type="GO" id="GO:0005829">
    <property type="term" value="C:cytosol"/>
    <property type="evidence" value="ECO:0007669"/>
    <property type="project" value="TreeGrafter"/>
</dbReference>
<name>E1R840_SEDSS</name>
<evidence type="ECO:0000259" key="5">
    <source>
        <dbReference type="PROSITE" id="PS51755"/>
    </source>
</evidence>
<keyword evidence="7" id="KW-1185">Reference proteome</keyword>
<dbReference type="InterPro" id="IPR001867">
    <property type="entry name" value="OmpR/PhoB-type_DNA-bd"/>
</dbReference>
<dbReference type="SUPFAM" id="SSF46894">
    <property type="entry name" value="C-terminal effector domain of the bipartite response regulators"/>
    <property type="match status" value="1"/>
</dbReference>
<evidence type="ECO:0000256" key="3">
    <source>
        <dbReference type="PROSITE-ProRule" id="PRU01091"/>
    </source>
</evidence>
<dbReference type="AlphaFoldDB" id="E1R840"/>
<dbReference type="Proteomes" id="UP000002318">
    <property type="component" value="Chromosome"/>
</dbReference>
<dbReference type="Pfam" id="PF00072">
    <property type="entry name" value="Response_reg"/>
    <property type="match status" value="1"/>
</dbReference>
<gene>
    <name evidence="6" type="ordered locus">Spirs_3809</name>
</gene>
<dbReference type="EMBL" id="CP002116">
    <property type="protein sequence ID" value="ADK82895.1"/>
    <property type="molecule type" value="Genomic_DNA"/>
</dbReference>
<dbReference type="GO" id="GO:0000156">
    <property type="term" value="F:phosphorelay response regulator activity"/>
    <property type="evidence" value="ECO:0007669"/>
    <property type="project" value="TreeGrafter"/>
</dbReference>
<feature type="DNA-binding region" description="OmpR/PhoB-type" evidence="3">
    <location>
        <begin position="123"/>
        <end position="221"/>
    </location>
</feature>
<evidence type="ECO:0000313" key="6">
    <source>
        <dbReference type="EMBL" id="ADK82895.1"/>
    </source>
</evidence>
<evidence type="ECO:0000256" key="2">
    <source>
        <dbReference type="PROSITE-ProRule" id="PRU00169"/>
    </source>
</evidence>
<evidence type="ECO:0000313" key="7">
    <source>
        <dbReference type="Proteomes" id="UP000002318"/>
    </source>
</evidence>
<keyword evidence="2" id="KW-0597">Phosphoprotein</keyword>
<dbReference type="GO" id="GO:0032993">
    <property type="term" value="C:protein-DNA complex"/>
    <property type="evidence" value="ECO:0007669"/>
    <property type="project" value="TreeGrafter"/>
</dbReference>
<dbReference type="InterPro" id="IPR036388">
    <property type="entry name" value="WH-like_DNA-bd_sf"/>
</dbReference>
<dbReference type="InterPro" id="IPR016032">
    <property type="entry name" value="Sig_transdc_resp-reg_C-effctor"/>
</dbReference>
<feature type="domain" description="OmpR/PhoB-type" evidence="5">
    <location>
        <begin position="123"/>
        <end position="221"/>
    </location>
</feature>
<dbReference type="PANTHER" id="PTHR48111">
    <property type="entry name" value="REGULATOR OF RPOS"/>
    <property type="match status" value="1"/>
</dbReference>
<dbReference type="Gene3D" id="6.10.250.690">
    <property type="match status" value="1"/>
</dbReference>
<sequence length="227" mass="25606">MTIEDNNEMAALISIFLRNEGFHTLDFGTAEEGLDYLKKNNVDIILVDINLPGMDGFMFISHARKLTSVPILIITARRSDTDAVAGLGFGADDFITKPFSSEVLVARIRAFLRRAEGLENNNEKIITFGPFEFFPDDFVLKKDGDPIPLSNLECRLLAYLINRAGKYAKPEVIHKDVWKNEFGDLTVVAVYIQRLRRKIEDDPSSPIYLKTSFGRGYGFCFPDAEKS</sequence>
<dbReference type="HOGENOM" id="CLU_000445_30_4_12"/>
<dbReference type="STRING" id="573413.Spirs_3809"/>
<dbReference type="CDD" id="cd00383">
    <property type="entry name" value="trans_reg_C"/>
    <property type="match status" value="1"/>
</dbReference>
<feature type="modified residue" description="4-aspartylphosphate" evidence="2">
    <location>
        <position position="48"/>
    </location>
</feature>
<dbReference type="SMART" id="SM00862">
    <property type="entry name" value="Trans_reg_C"/>
    <property type="match status" value="1"/>
</dbReference>
<dbReference type="PROSITE" id="PS51755">
    <property type="entry name" value="OMPR_PHOB"/>
    <property type="match status" value="1"/>
</dbReference>
<dbReference type="Gene3D" id="1.10.10.10">
    <property type="entry name" value="Winged helix-like DNA-binding domain superfamily/Winged helix DNA-binding domain"/>
    <property type="match status" value="1"/>
</dbReference>
<dbReference type="InterPro" id="IPR039420">
    <property type="entry name" value="WalR-like"/>
</dbReference>
<protein>
    <submittedName>
        <fullName evidence="6">Two component transcriptional regulator, winged helix family</fullName>
    </submittedName>
</protein>
<dbReference type="PANTHER" id="PTHR48111:SF52">
    <property type="entry name" value="TRANSCRIPTIONAL REGULATORY PROTEIN YVRH"/>
    <property type="match status" value="1"/>
</dbReference>
<reference evidence="6 7" key="1">
    <citation type="journal article" date="2010" name="Stand. Genomic Sci.">
        <title>Complete genome sequence of Spirochaeta smaragdinae type strain (SEBR 4228).</title>
        <authorList>
            <person name="Mavromatis K."/>
            <person name="Yasawong M."/>
            <person name="Chertkov O."/>
            <person name="Lapidus A."/>
            <person name="Lucas S."/>
            <person name="Nolan M."/>
            <person name="Del Rio T.G."/>
            <person name="Tice H."/>
            <person name="Cheng J.F."/>
            <person name="Pitluck S."/>
            <person name="Liolios K."/>
            <person name="Ivanova N."/>
            <person name="Tapia R."/>
            <person name="Han C."/>
            <person name="Bruce D."/>
            <person name="Goodwin L."/>
            <person name="Pati A."/>
            <person name="Chen A."/>
            <person name="Palaniappan K."/>
            <person name="Land M."/>
            <person name="Hauser L."/>
            <person name="Chang Y.J."/>
            <person name="Jeffries C.D."/>
            <person name="Detter J.C."/>
            <person name="Rohde M."/>
            <person name="Brambilla E."/>
            <person name="Spring S."/>
            <person name="Goker M."/>
            <person name="Sikorski J."/>
            <person name="Woyke T."/>
            <person name="Bristow J."/>
            <person name="Eisen J.A."/>
            <person name="Markowitz V."/>
            <person name="Hugenholtz P."/>
            <person name="Klenk H.P."/>
            <person name="Kyrpides N.C."/>
        </authorList>
    </citation>
    <scope>NUCLEOTIDE SEQUENCE [LARGE SCALE GENOMIC DNA]</scope>
    <source>
        <strain evidence="7">DSM 11293 / JCM 15392 / SEBR 4228</strain>
    </source>
</reference>
<evidence type="ECO:0000256" key="1">
    <source>
        <dbReference type="ARBA" id="ARBA00023125"/>
    </source>
</evidence>
<accession>E1R840</accession>
<dbReference type="SUPFAM" id="SSF52172">
    <property type="entry name" value="CheY-like"/>
    <property type="match status" value="1"/>
</dbReference>